<gene>
    <name evidence="4" type="ORF">QE404_000359</name>
</gene>
<protein>
    <submittedName>
        <fullName evidence="4">Signal transduction histidine kinase</fullName>
    </submittedName>
</protein>
<dbReference type="PANTHER" id="PTHR43547:SF2">
    <property type="entry name" value="HYBRID SIGNAL TRANSDUCTION HISTIDINE KINASE C"/>
    <property type="match status" value="1"/>
</dbReference>
<dbReference type="Pfam" id="PF02518">
    <property type="entry name" value="HATPase_c"/>
    <property type="match status" value="1"/>
</dbReference>
<keyword evidence="2" id="KW-1133">Transmembrane helix</keyword>
<organism evidence="4 5">
    <name type="scientific">Chryseobacterium camelliae</name>
    <dbReference type="NCBI Taxonomy" id="1265445"/>
    <lineage>
        <taxon>Bacteria</taxon>
        <taxon>Pseudomonadati</taxon>
        <taxon>Bacteroidota</taxon>
        <taxon>Flavobacteriia</taxon>
        <taxon>Flavobacteriales</taxon>
        <taxon>Weeksellaceae</taxon>
        <taxon>Chryseobacterium group</taxon>
        <taxon>Chryseobacterium</taxon>
    </lineage>
</organism>
<dbReference type="InterPro" id="IPR013783">
    <property type="entry name" value="Ig-like_fold"/>
</dbReference>
<evidence type="ECO:0000313" key="4">
    <source>
        <dbReference type="EMBL" id="MDQ1095212.1"/>
    </source>
</evidence>
<evidence type="ECO:0000256" key="2">
    <source>
        <dbReference type="SAM" id="Phobius"/>
    </source>
</evidence>
<dbReference type="SMART" id="SM00387">
    <property type="entry name" value="HATPase_c"/>
    <property type="match status" value="1"/>
</dbReference>
<dbReference type="Gene3D" id="2.60.40.10">
    <property type="entry name" value="Immunoglobulins"/>
    <property type="match status" value="1"/>
</dbReference>
<dbReference type="InterPro" id="IPR005467">
    <property type="entry name" value="His_kinase_dom"/>
</dbReference>
<keyword evidence="2" id="KW-0812">Transmembrane</keyword>
<evidence type="ECO:0000313" key="5">
    <source>
        <dbReference type="Proteomes" id="UP001225072"/>
    </source>
</evidence>
<sequence>MRIYKILMLIFVPFIKWYVLIRTLLLFIILCFSCKAYGQKFNILKYDTENGLPQNSVKDIIKDKHGFIWLTTENGIVRYDGSNFLTFRNFPLNTQRFAYFYGNKDKDSIFTNDGYENSVLLHNRSPKILPQSAKNHNNLTTKDGYSYILYSNKAYTYHPLKGMGCYIRMNNGIYYLRENSMVYHDYRSKKDQPVNISITLNNLFDFFTVGHKLFHLDYASRSVTAIEDGRITRSYDIPLLTDPESKIFWSQINNQVFVVNHNIIYRCLLRNGSLSMLKLADVDNLEYCTSIYYDEYYQKLYLGNTINGLRILNFFDFYATEKKPSQLTNIFYSTLPYGNDKVITPYGEIYDRNGFIEGKHFNSLTPYFICYDGSGDILVESKANILLSYQKKDKFSTFRPYTLKENNFVDLYHDQNTYYIASRKLKQTANTGYTGILSVYSGESFATPVKQFNLNNEITKIARLDQDNILVGTIKNLYRINIKTGVIYNLTPEKNILIRNIIRTDDGNFWITSLGKGFFLLRNDRLIRMPYDTNKNISSSHTILEDKKGFLWISTNNGLYRVMKNQLLKYCSDSSTRVHYYRFSKEEGFNTNEFNGGGNFCGNRLNNGEFVFPSLNGLVFFNPLRIKAYYPAQVYIERALVDGKTLSFDGKINLNQDNYRADIFIDVPYYANNDNVKILARLKNSSHAKWETIGKDRKYSISNIQPGSYTLEVKVLASDREEYIYKTVSVYVPPFFYQTLLFRILCASVLVLIIHFLLKWRVSFLKKKNRELEEIIEARTKSLSDTVNDLKSTEIELYKEIEQQKKLIGTVTHDITSPVRFIAITAKEMLDRKDKTPESTEKVLSSIYKSSFQLYNFTKTLKEYADIYNHHRLHEKETYLIYDLIEEKILLFNEIARNNHTVIINTIDQTISTTISKNIFSAIIHNLLDNSVKFTRNGSITFSCVSGDDSVSLSIVDTGSGMDESKIKYYMKLQENIDHEKLLLQKYGLGLHLVLQLLQMIEGKIIFRKNTIGTACIITVKNKRDE</sequence>
<dbReference type="Pfam" id="PF07494">
    <property type="entry name" value="Reg_prop"/>
    <property type="match status" value="2"/>
</dbReference>
<keyword evidence="2" id="KW-0472">Membrane</keyword>
<comment type="caution">
    <text evidence="4">The sequence shown here is derived from an EMBL/GenBank/DDBJ whole genome shotgun (WGS) entry which is preliminary data.</text>
</comment>
<keyword evidence="5" id="KW-1185">Reference proteome</keyword>
<dbReference type="InterPro" id="IPR036890">
    <property type="entry name" value="HATPase_C_sf"/>
</dbReference>
<dbReference type="Gene3D" id="2.130.10.10">
    <property type="entry name" value="YVTN repeat-like/Quinoprotein amine dehydrogenase"/>
    <property type="match status" value="2"/>
</dbReference>
<name>A0ABU0TDQ6_9FLAO</name>
<feature type="domain" description="Histidine kinase" evidence="3">
    <location>
        <begin position="810"/>
        <end position="1024"/>
    </location>
</feature>
<reference evidence="4 5" key="1">
    <citation type="submission" date="2023-07" db="EMBL/GenBank/DDBJ databases">
        <title>Functional and genomic diversity of the sorghum phyllosphere microbiome.</title>
        <authorList>
            <person name="Shade A."/>
        </authorList>
    </citation>
    <scope>NUCLEOTIDE SEQUENCE [LARGE SCALE GENOMIC DNA]</scope>
    <source>
        <strain evidence="4 5">SORGH_AS_1064</strain>
    </source>
</reference>
<dbReference type="PROSITE" id="PS50109">
    <property type="entry name" value="HIS_KIN"/>
    <property type="match status" value="1"/>
</dbReference>
<dbReference type="InterPro" id="IPR011110">
    <property type="entry name" value="Reg_prop"/>
</dbReference>
<dbReference type="Gene3D" id="3.30.565.10">
    <property type="entry name" value="Histidine kinase-like ATPase, C-terminal domain"/>
    <property type="match status" value="1"/>
</dbReference>
<accession>A0ABU0TDQ6</accession>
<keyword evidence="4" id="KW-0808">Transferase</keyword>
<feature type="transmembrane region" description="Helical" evidence="2">
    <location>
        <begin position="735"/>
        <end position="758"/>
    </location>
</feature>
<dbReference type="EMBL" id="JAUTAL010000001">
    <property type="protein sequence ID" value="MDQ1095212.1"/>
    <property type="molecule type" value="Genomic_DNA"/>
</dbReference>
<dbReference type="Proteomes" id="UP001225072">
    <property type="component" value="Unassembled WGS sequence"/>
</dbReference>
<keyword evidence="1" id="KW-0597">Phosphoprotein</keyword>
<proteinExistence type="predicted"/>
<evidence type="ECO:0000259" key="3">
    <source>
        <dbReference type="PROSITE" id="PS50109"/>
    </source>
</evidence>
<evidence type="ECO:0000256" key="1">
    <source>
        <dbReference type="ARBA" id="ARBA00022553"/>
    </source>
</evidence>
<dbReference type="InterPro" id="IPR015943">
    <property type="entry name" value="WD40/YVTN_repeat-like_dom_sf"/>
</dbReference>
<dbReference type="SUPFAM" id="SSF63829">
    <property type="entry name" value="Calcium-dependent phosphotriesterase"/>
    <property type="match status" value="1"/>
</dbReference>
<dbReference type="SUPFAM" id="SSF55874">
    <property type="entry name" value="ATPase domain of HSP90 chaperone/DNA topoisomerase II/histidine kinase"/>
    <property type="match status" value="1"/>
</dbReference>
<dbReference type="PANTHER" id="PTHR43547">
    <property type="entry name" value="TWO-COMPONENT HISTIDINE KINASE"/>
    <property type="match status" value="1"/>
</dbReference>
<dbReference type="GO" id="GO:0016301">
    <property type="term" value="F:kinase activity"/>
    <property type="evidence" value="ECO:0007669"/>
    <property type="project" value="UniProtKB-KW"/>
</dbReference>
<dbReference type="InterPro" id="IPR003594">
    <property type="entry name" value="HATPase_dom"/>
</dbReference>
<keyword evidence="4" id="KW-0418">Kinase</keyword>